<keyword evidence="3" id="KW-1185">Reference proteome</keyword>
<evidence type="ECO:0000313" key="3">
    <source>
        <dbReference type="Proteomes" id="UP000286235"/>
    </source>
</evidence>
<reference evidence="2 3" key="1">
    <citation type="submission" date="2013-12" db="EMBL/GenBank/DDBJ databases">
        <title>Genome and proteome characterization of Caldibacillus debilis GB1 derived from a cellulolytic aero-tolerant co-culture.</title>
        <authorList>
            <person name="Wushke S.T."/>
            <person name="Zhang X."/>
            <person name="Fristensky B."/>
            <person name="Wilkins J.A."/>
            <person name="Levin D.B."/>
            <person name="Sparling R."/>
        </authorList>
    </citation>
    <scope>NUCLEOTIDE SEQUENCE [LARGE SCALE GENOMIC DNA]</scope>
    <source>
        <strain evidence="2 3">GB1</strain>
    </source>
</reference>
<evidence type="ECO:0000313" key="2">
    <source>
        <dbReference type="EMBL" id="RKO61662.1"/>
    </source>
</evidence>
<proteinExistence type="predicted"/>
<organism evidence="2 3">
    <name type="scientific">Caldibacillus debilis GB1</name>
    <dbReference type="NCBI Taxonomy" id="1339248"/>
    <lineage>
        <taxon>Bacteria</taxon>
        <taxon>Bacillati</taxon>
        <taxon>Bacillota</taxon>
        <taxon>Bacilli</taxon>
        <taxon>Bacillales</taxon>
        <taxon>Bacillaceae</taxon>
        <taxon>Caldibacillus</taxon>
    </lineage>
</organism>
<comment type="caution">
    <text evidence="2">The sequence shown here is derived from an EMBL/GenBank/DDBJ whole genome shotgun (WGS) entry which is preliminary data.</text>
</comment>
<gene>
    <name evidence="2" type="ORF">Cdeb_01133</name>
</gene>
<evidence type="ECO:0000256" key="1">
    <source>
        <dbReference type="SAM" id="MobiDB-lite"/>
    </source>
</evidence>
<protein>
    <submittedName>
        <fullName evidence="2">Uncharacterized protein</fullName>
    </submittedName>
</protein>
<feature type="compositionally biased region" description="Basic and acidic residues" evidence="1">
    <location>
        <begin position="1"/>
        <end position="10"/>
    </location>
</feature>
<name>A0A420VDB4_9BACI</name>
<sequence>MINGVGEERKRKMRSDKKRDVKPTVPLPLYECISRISYITVTPMKDVAEYLCVRGLEEREVIEVLSKRFRRKYRFKNTLFIGKPERVAERSLKIGETKRRISIRFPQSIHDQIAELAYSLDVTVSTATALLLDAAAKHAAILDDYISRHVVDTLEPFRKKQLKEVIRYLKKDNPYGEEITLARLISYIIEEVMDHTVNAKRAVESWLDQTISGKTK</sequence>
<dbReference type="Proteomes" id="UP000286235">
    <property type="component" value="Unassembled WGS sequence"/>
</dbReference>
<dbReference type="EMBL" id="AZRV01000035">
    <property type="protein sequence ID" value="RKO61662.1"/>
    <property type="molecule type" value="Genomic_DNA"/>
</dbReference>
<feature type="region of interest" description="Disordered" evidence="1">
    <location>
        <begin position="1"/>
        <end position="20"/>
    </location>
</feature>
<dbReference type="AlphaFoldDB" id="A0A420VDB4"/>
<accession>A0A420VDB4</accession>
<dbReference type="RefSeq" id="WP_120668972.1">
    <property type="nucleotide sequence ID" value="NZ_AZRV01000035.1"/>
</dbReference>